<dbReference type="EMBL" id="VMNH01000032">
    <property type="protein sequence ID" value="TVO69016.1"/>
    <property type="molecule type" value="Genomic_DNA"/>
</dbReference>
<dbReference type="NCBIfam" id="NF033788">
    <property type="entry name" value="HTH_metalloreg"/>
    <property type="match status" value="1"/>
</dbReference>
<dbReference type="InterPro" id="IPR011991">
    <property type="entry name" value="ArsR-like_HTH"/>
</dbReference>
<evidence type="ECO:0000256" key="3">
    <source>
        <dbReference type="ARBA" id="ARBA00023163"/>
    </source>
</evidence>
<dbReference type="AlphaFoldDB" id="A0A558DIT5"/>
<dbReference type="PANTHER" id="PTHR43132:SF2">
    <property type="entry name" value="ARSENICAL RESISTANCE OPERON REPRESSOR ARSR-RELATED"/>
    <property type="match status" value="1"/>
</dbReference>
<dbReference type="InterPro" id="IPR036390">
    <property type="entry name" value="WH_DNA-bd_sf"/>
</dbReference>
<reference evidence="5 6" key="1">
    <citation type="submission" date="2019-07" db="EMBL/GenBank/DDBJ databases">
        <title>The pathways for chlorine oxyanion respiration interact through the shared metabolite chlorate.</title>
        <authorList>
            <person name="Barnum T.P."/>
            <person name="Cheng Y."/>
            <person name="Hill K.A."/>
            <person name="Lucas L.N."/>
            <person name="Carlson H.K."/>
            <person name="Coates J.D."/>
        </authorList>
    </citation>
    <scope>NUCLEOTIDE SEQUENCE [LARGE SCALE GENOMIC DNA]</scope>
    <source>
        <strain evidence="5 6">BK-1</strain>
    </source>
</reference>
<evidence type="ECO:0000256" key="2">
    <source>
        <dbReference type="ARBA" id="ARBA00023125"/>
    </source>
</evidence>
<feature type="domain" description="HTH arsR-type" evidence="4">
    <location>
        <begin position="1"/>
        <end position="95"/>
    </location>
</feature>
<dbReference type="InterPro" id="IPR001845">
    <property type="entry name" value="HTH_ArsR_DNA-bd_dom"/>
</dbReference>
<evidence type="ECO:0000259" key="4">
    <source>
        <dbReference type="PROSITE" id="PS50987"/>
    </source>
</evidence>
<dbReference type="PANTHER" id="PTHR43132">
    <property type="entry name" value="ARSENICAL RESISTANCE OPERON REPRESSOR ARSR-RELATED"/>
    <property type="match status" value="1"/>
</dbReference>
<keyword evidence="6" id="KW-1185">Reference proteome</keyword>
<comment type="caution">
    <text evidence="5">The sequence shown here is derived from an EMBL/GenBank/DDBJ whole genome shotgun (WGS) entry which is preliminary data.</text>
</comment>
<sequence length="98" mass="10727">MNQDLAAKRFAELGHSTRLGIFRHLVKCGPNGCPVGEVQRILEIPGSTLSHHIARLVSAGLIEQQRDGRVLYCRPQFDAIDETLAYLMDACCSGGCTE</sequence>
<dbReference type="RefSeq" id="WP_144360530.1">
    <property type="nucleotide sequence ID" value="NZ_VMNH01000032.1"/>
</dbReference>
<proteinExistence type="predicted"/>
<dbReference type="Gene3D" id="1.10.10.10">
    <property type="entry name" value="Winged helix-like DNA-binding domain superfamily/Winged helix DNA-binding domain"/>
    <property type="match status" value="1"/>
</dbReference>
<keyword evidence="1" id="KW-0805">Transcription regulation</keyword>
<protein>
    <submittedName>
        <fullName evidence="5">Helix-turn-helix transcriptional regulator</fullName>
    </submittedName>
</protein>
<dbReference type="SMART" id="SM00418">
    <property type="entry name" value="HTH_ARSR"/>
    <property type="match status" value="1"/>
</dbReference>
<accession>A0A558DIT5</accession>
<gene>
    <name evidence="5" type="ORF">FHP88_18160</name>
</gene>
<name>A0A558DIT5_9GAMM</name>
<evidence type="ECO:0000313" key="6">
    <source>
        <dbReference type="Proteomes" id="UP000316649"/>
    </source>
</evidence>
<keyword evidence="2" id="KW-0238">DNA-binding</keyword>
<dbReference type="Proteomes" id="UP000316649">
    <property type="component" value="Unassembled WGS sequence"/>
</dbReference>
<dbReference type="Pfam" id="PF12840">
    <property type="entry name" value="HTH_20"/>
    <property type="match status" value="1"/>
</dbReference>
<dbReference type="GO" id="GO:0003700">
    <property type="term" value="F:DNA-binding transcription factor activity"/>
    <property type="evidence" value="ECO:0007669"/>
    <property type="project" value="InterPro"/>
</dbReference>
<dbReference type="InterPro" id="IPR051011">
    <property type="entry name" value="Metal_resp_trans_reg"/>
</dbReference>
<dbReference type="PROSITE" id="PS50987">
    <property type="entry name" value="HTH_ARSR_2"/>
    <property type="match status" value="1"/>
</dbReference>
<dbReference type="OrthoDB" id="5297460at2"/>
<dbReference type="InterPro" id="IPR036388">
    <property type="entry name" value="WH-like_DNA-bd_sf"/>
</dbReference>
<keyword evidence="3" id="KW-0804">Transcription</keyword>
<dbReference type="GO" id="GO:0003677">
    <property type="term" value="F:DNA binding"/>
    <property type="evidence" value="ECO:0007669"/>
    <property type="project" value="UniProtKB-KW"/>
</dbReference>
<organism evidence="5 6">
    <name type="scientific">Sedimenticola selenatireducens</name>
    <dbReference type="NCBI Taxonomy" id="191960"/>
    <lineage>
        <taxon>Bacteria</taxon>
        <taxon>Pseudomonadati</taxon>
        <taxon>Pseudomonadota</taxon>
        <taxon>Gammaproteobacteria</taxon>
        <taxon>Chromatiales</taxon>
        <taxon>Sedimenticolaceae</taxon>
        <taxon>Sedimenticola</taxon>
    </lineage>
</organism>
<evidence type="ECO:0000313" key="5">
    <source>
        <dbReference type="EMBL" id="TVO69016.1"/>
    </source>
</evidence>
<dbReference type="PRINTS" id="PR00778">
    <property type="entry name" value="HTHARSR"/>
</dbReference>
<evidence type="ECO:0000256" key="1">
    <source>
        <dbReference type="ARBA" id="ARBA00023015"/>
    </source>
</evidence>
<dbReference type="CDD" id="cd00090">
    <property type="entry name" value="HTH_ARSR"/>
    <property type="match status" value="1"/>
</dbReference>
<dbReference type="SUPFAM" id="SSF46785">
    <property type="entry name" value="Winged helix' DNA-binding domain"/>
    <property type="match status" value="1"/>
</dbReference>